<keyword evidence="1" id="KW-0805">Transcription regulation</keyword>
<proteinExistence type="predicted"/>
<name>A0ABR7E8T6_9BACT</name>
<evidence type="ECO:0000313" key="5">
    <source>
        <dbReference type="EMBL" id="MBC5646160.1"/>
    </source>
</evidence>
<organism evidence="5 6">
    <name type="scientific">Parabacteroides segnis</name>
    <dbReference type="NCBI Taxonomy" id="2763058"/>
    <lineage>
        <taxon>Bacteria</taxon>
        <taxon>Pseudomonadati</taxon>
        <taxon>Bacteroidota</taxon>
        <taxon>Bacteroidia</taxon>
        <taxon>Bacteroidales</taxon>
        <taxon>Tannerellaceae</taxon>
        <taxon>Parabacteroides</taxon>
    </lineage>
</organism>
<evidence type="ECO:0000256" key="3">
    <source>
        <dbReference type="ARBA" id="ARBA00023163"/>
    </source>
</evidence>
<dbReference type="EMBL" id="JACOOI010000047">
    <property type="protein sequence ID" value="MBC5646160.1"/>
    <property type="molecule type" value="Genomic_DNA"/>
</dbReference>
<keyword evidence="2" id="KW-0238">DNA-binding</keyword>
<dbReference type="PRINTS" id="PR00032">
    <property type="entry name" value="HTHARAC"/>
</dbReference>
<dbReference type="PROSITE" id="PS01124">
    <property type="entry name" value="HTH_ARAC_FAMILY_2"/>
    <property type="match status" value="1"/>
</dbReference>
<dbReference type="SUPFAM" id="SSF46689">
    <property type="entry name" value="Homeodomain-like"/>
    <property type="match status" value="2"/>
</dbReference>
<dbReference type="Gene3D" id="3.20.80.10">
    <property type="entry name" value="Regulatory factor, effector binding domain"/>
    <property type="match status" value="1"/>
</dbReference>
<keyword evidence="3" id="KW-0804">Transcription</keyword>
<dbReference type="Pfam" id="PF12833">
    <property type="entry name" value="HTH_18"/>
    <property type="match status" value="1"/>
</dbReference>
<dbReference type="Proteomes" id="UP000644010">
    <property type="component" value="Unassembled WGS sequence"/>
</dbReference>
<dbReference type="SUPFAM" id="SSF55136">
    <property type="entry name" value="Probable bacterial effector-binding domain"/>
    <property type="match status" value="1"/>
</dbReference>
<dbReference type="InterPro" id="IPR018060">
    <property type="entry name" value="HTH_AraC"/>
</dbReference>
<sequence length="312" mass="36511">MSNLEKSTEDYLSRVNSVILYIEENLDKTLNLDVISCHANFSPFHFHRIFTALQGETPADFILRLRTEKAARLLLEDKKIPIVEIAYRCGFSNQTSFSRAFRKCFGMTAHEFRKQKKAVFSSNRQFFNSLGELVERTDTSINNKQIDSFALGNITFIKNPYICIKRMPKFEVAYLPYIGDFYEIGNTYTTLFDWANQNQLFDSHSTRFFTIYHDDPTVTKFEKNRQSVCITIPNNIKPKGKIGKRTIPEGKYLVGSFDLFDTEYDKAWNTMYLTVIEKCYKLRDASIYEMYEAKDNNLFSQPYKVFMCLPIE</sequence>
<keyword evidence="6" id="KW-1185">Reference proteome</keyword>
<feature type="domain" description="HTH araC/xylS-type" evidence="4">
    <location>
        <begin position="16"/>
        <end position="115"/>
    </location>
</feature>
<dbReference type="Gene3D" id="1.10.10.60">
    <property type="entry name" value="Homeodomain-like"/>
    <property type="match status" value="2"/>
</dbReference>
<evidence type="ECO:0000313" key="6">
    <source>
        <dbReference type="Proteomes" id="UP000644010"/>
    </source>
</evidence>
<accession>A0ABR7E8T6</accession>
<dbReference type="RefSeq" id="WP_186961687.1">
    <property type="nucleotide sequence ID" value="NZ_JACOOI010000047.1"/>
</dbReference>
<dbReference type="InterPro" id="IPR010499">
    <property type="entry name" value="AraC_E-bd"/>
</dbReference>
<evidence type="ECO:0000256" key="2">
    <source>
        <dbReference type="ARBA" id="ARBA00023125"/>
    </source>
</evidence>
<dbReference type="InterPro" id="IPR020449">
    <property type="entry name" value="Tscrpt_reg_AraC-type_HTH"/>
</dbReference>
<dbReference type="SMART" id="SM00871">
    <property type="entry name" value="AraC_E_bind"/>
    <property type="match status" value="1"/>
</dbReference>
<dbReference type="PANTHER" id="PTHR40055">
    <property type="entry name" value="TRANSCRIPTIONAL REGULATOR YGIV-RELATED"/>
    <property type="match status" value="1"/>
</dbReference>
<dbReference type="Pfam" id="PF06445">
    <property type="entry name" value="GyrI-like"/>
    <property type="match status" value="1"/>
</dbReference>
<dbReference type="InterPro" id="IPR050908">
    <property type="entry name" value="SmbC-like"/>
</dbReference>
<dbReference type="InterPro" id="IPR029442">
    <property type="entry name" value="GyrI-like"/>
</dbReference>
<evidence type="ECO:0000256" key="1">
    <source>
        <dbReference type="ARBA" id="ARBA00023015"/>
    </source>
</evidence>
<dbReference type="PANTHER" id="PTHR40055:SF1">
    <property type="entry name" value="TRANSCRIPTIONAL REGULATOR YGIV-RELATED"/>
    <property type="match status" value="1"/>
</dbReference>
<evidence type="ECO:0000259" key="4">
    <source>
        <dbReference type="PROSITE" id="PS01124"/>
    </source>
</evidence>
<dbReference type="SMART" id="SM00342">
    <property type="entry name" value="HTH_ARAC"/>
    <property type="match status" value="1"/>
</dbReference>
<reference evidence="5 6" key="1">
    <citation type="submission" date="2020-08" db="EMBL/GenBank/DDBJ databases">
        <title>Genome public.</title>
        <authorList>
            <person name="Liu C."/>
            <person name="Sun Q."/>
        </authorList>
    </citation>
    <scope>NUCLEOTIDE SEQUENCE [LARGE SCALE GENOMIC DNA]</scope>
    <source>
        <strain evidence="5 6">BX2</strain>
    </source>
</reference>
<dbReference type="InterPro" id="IPR011256">
    <property type="entry name" value="Reg_factor_effector_dom_sf"/>
</dbReference>
<gene>
    <name evidence="5" type="ORF">H8S77_25135</name>
</gene>
<dbReference type="InterPro" id="IPR009057">
    <property type="entry name" value="Homeodomain-like_sf"/>
</dbReference>
<protein>
    <submittedName>
        <fullName evidence="5">AraC family transcriptional regulator</fullName>
    </submittedName>
</protein>
<comment type="caution">
    <text evidence="5">The sequence shown here is derived from an EMBL/GenBank/DDBJ whole genome shotgun (WGS) entry which is preliminary data.</text>
</comment>